<dbReference type="PROSITE" id="PS51318">
    <property type="entry name" value="TAT"/>
    <property type="match status" value="1"/>
</dbReference>
<reference evidence="3 4" key="1">
    <citation type="submission" date="2020-03" db="EMBL/GenBank/DDBJ databases">
        <title>Roseomonas selenitidurans sp. nov. isolated from urban soil.</title>
        <authorList>
            <person name="Liu H."/>
        </authorList>
    </citation>
    <scope>NUCLEOTIDE SEQUENCE [LARGE SCALE GENOMIC DNA]</scope>
    <source>
        <strain evidence="3 4">BU-1</strain>
    </source>
</reference>
<dbReference type="CDD" id="cd07012">
    <property type="entry name" value="PBP2_Bug_TTT"/>
    <property type="match status" value="1"/>
</dbReference>
<keyword evidence="4" id="KW-1185">Reference proteome</keyword>
<dbReference type="SUPFAM" id="SSF53850">
    <property type="entry name" value="Periplasmic binding protein-like II"/>
    <property type="match status" value="1"/>
</dbReference>
<evidence type="ECO:0000256" key="2">
    <source>
        <dbReference type="SAM" id="SignalP"/>
    </source>
</evidence>
<organism evidence="3 4">
    <name type="scientific">Falsiroseomonas selenitidurans</name>
    <dbReference type="NCBI Taxonomy" id="2716335"/>
    <lineage>
        <taxon>Bacteria</taxon>
        <taxon>Pseudomonadati</taxon>
        <taxon>Pseudomonadota</taxon>
        <taxon>Alphaproteobacteria</taxon>
        <taxon>Acetobacterales</taxon>
        <taxon>Roseomonadaceae</taxon>
        <taxon>Falsiroseomonas</taxon>
    </lineage>
</organism>
<dbReference type="PIRSF" id="PIRSF017082">
    <property type="entry name" value="YflP"/>
    <property type="match status" value="1"/>
</dbReference>
<proteinExistence type="inferred from homology"/>
<dbReference type="InterPro" id="IPR006311">
    <property type="entry name" value="TAT_signal"/>
</dbReference>
<dbReference type="Pfam" id="PF03401">
    <property type="entry name" value="TctC"/>
    <property type="match status" value="1"/>
</dbReference>
<evidence type="ECO:0000313" key="4">
    <source>
        <dbReference type="Proteomes" id="UP000787635"/>
    </source>
</evidence>
<feature type="chain" id="PRO_5045578786" evidence="2">
    <location>
        <begin position="23"/>
        <end position="330"/>
    </location>
</feature>
<dbReference type="RefSeq" id="WP_168034803.1">
    <property type="nucleotide sequence ID" value="NZ_JAAVNE010000064.1"/>
</dbReference>
<protein>
    <submittedName>
        <fullName evidence="3">Tripartite tricarboxylate transporter substrate binding protein</fullName>
    </submittedName>
</protein>
<comment type="similarity">
    <text evidence="1">Belongs to the UPF0065 (bug) family.</text>
</comment>
<dbReference type="PANTHER" id="PTHR42928">
    <property type="entry name" value="TRICARBOXYLATE-BINDING PROTEIN"/>
    <property type="match status" value="1"/>
</dbReference>
<accession>A0ABX1EA48</accession>
<dbReference type="EMBL" id="JAAVNE010000064">
    <property type="protein sequence ID" value="NKC34084.1"/>
    <property type="molecule type" value="Genomic_DNA"/>
</dbReference>
<dbReference type="Gene3D" id="3.40.190.150">
    <property type="entry name" value="Bordetella uptake gene, domain 1"/>
    <property type="match status" value="1"/>
</dbReference>
<dbReference type="Proteomes" id="UP000787635">
    <property type="component" value="Unassembled WGS sequence"/>
</dbReference>
<evidence type="ECO:0000313" key="3">
    <source>
        <dbReference type="EMBL" id="NKC34084.1"/>
    </source>
</evidence>
<evidence type="ECO:0000256" key="1">
    <source>
        <dbReference type="ARBA" id="ARBA00006987"/>
    </source>
</evidence>
<dbReference type="Gene3D" id="3.40.190.10">
    <property type="entry name" value="Periplasmic binding protein-like II"/>
    <property type="match status" value="1"/>
</dbReference>
<sequence length="330" mass="33621">MTTRRSLLTGLAAGLGAAPLLATPGLVRAQGGYPSRTVTIVVPFPPGGGTDVLARILAQHFQEQWRQSVVVENRGGGAGRIGLQAVQRAQPDGYTLMVTSTGGIMGLAGAGDGTPFAVQDHLTPISLIAAPAYVIAMHPGLGAKNVAELIALAKQRPGEFTFGSSGTGAASHLAAELFAAMAGIEMLHVPYRGTGPALTDLIAGRIHLMFAPPQTVAASVAAGQVVNLALTSERPSALLPGIPPASTTGLPGYAAVGWFGLFGPRGMPAAVAAKVSADAAAGLSLAATKDRLATLGAEPEPMTPAAFTSYIDADIAKWQRVVRDRNITLQ</sequence>
<keyword evidence="2" id="KW-0732">Signal</keyword>
<gene>
    <name evidence="3" type="ORF">HEQ75_24725</name>
</gene>
<dbReference type="PANTHER" id="PTHR42928:SF5">
    <property type="entry name" value="BLR1237 PROTEIN"/>
    <property type="match status" value="1"/>
</dbReference>
<name>A0ABX1EA48_9PROT</name>
<comment type="caution">
    <text evidence="3">The sequence shown here is derived from an EMBL/GenBank/DDBJ whole genome shotgun (WGS) entry which is preliminary data.</text>
</comment>
<dbReference type="InterPro" id="IPR005064">
    <property type="entry name" value="BUG"/>
</dbReference>
<feature type="signal peptide" evidence="2">
    <location>
        <begin position="1"/>
        <end position="22"/>
    </location>
</feature>
<dbReference type="InterPro" id="IPR042100">
    <property type="entry name" value="Bug_dom1"/>
</dbReference>